<evidence type="ECO:0000313" key="2">
    <source>
        <dbReference type="Proteomes" id="UP000550707"/>
    </source>
</evidence>
<accession>A0A7J8E2H2</accession>
<comment type="caution">
    <text evidence="1">The sequence shown here is derived from an EMBL/GenBank/DDBJ whole genome shotgun (WGS) entry which is preliminary data.</text>
</comment>
<organism evidence="1 2">
    <name type="scientific">Molossus molossus</name>
    <name type="common">Pallas' mastiff bat</name>
    <name type="synonym">Vespertilio molossus</name>
    <dbReference type="NCBI Taxonomy" id="27622"/>
    <lineage>
        <taxon>Eukaryota</taxon>
        <taxon>Metazoa</taxon>
        <taxon>Chordata</taxon>
        <taxon>Craniata</taxon>
        <taxon>Vertebrata</taxon>
        <taxon>Euteleostomi</taxon>
        <taxon>Mammalia</taxon>
        <taxon>Eutheria</taxon>
        <taxon>Laurasiatheria</taxon>
        <taxon>Chiroptera</taxon>
        <taxon>Yangochiroptera</taxon>
        <taxon>Molossidae</taxon>
        <taxon>Molossus</taxon>
    </lineage>
</organism>
<dbReference type="AlphaFoldDB" id="A0A7J8E2H2"/>
<evidence type="ECO:0000313" key="1">
    <source>
        <dbReference type="EMBL" id="KAF6429604.1"/>
    </source>
</evidence>
<dbReference type="Proteomes" id="UP000550707">
    <property type="component" value="Unassembled WGS sequence"/>
</dbReference>
<dbReference type="InParanoid" id="A0A7J8E2H2"/>
<name>A0A7J8E2H2_MOLMO</name>
<protein>
    <submittedName>
        <fullName evidence="1">Uncharacterized protein</fullName>
    </submittedName>
</protein>
<keyword evidence="2" id="KW-1185">Reference proteome</keyword>
<proteinExistence type="predicted"/>
<gene>
    <name evidence="1" type="ORF">HJG59_008969</name>
</gene>
<sequence>MANLFIFGHGTDQTRDQSVSFLSTSAPCCVTLLHFTPACPLAPPRLWSSLRTCAAPHGAAGISPSQTGAASFPSPCPAHLAWARGKLPPRNLATRLSSRAHLEPPVSPRMRQSNFQTSLEGNLNERNAPWPWRTLDSVTLK</sequence>
<dbReference type="EMBL" id="JACASF010000015">
    <property type="protein sequence ID" value="KAF6429604.1"/>
    <property type="molecule type" value="Genomic_DNA"/>
</dbReference>
<reference evidence="1 2" key="1">
    <citation type="journal article" date="2020" name="Nature">
        <title>Six reference-quality genomes reveal evolution of bat adaptations.</title>
        <authorList>
            <person name="Jebb D."/>
            <person name="Huang Z."/>
            <person name="Pippel M."/>
            <person name="Hughes G.M."/>
            <person name="Lavrichenko K."/>
            <person name="Devanna P."/>
            <person name="Winkler S."/>
            <person name="Jermiin L.S."/>
            <person name="Skirmuntt E.C."/>
            <person name="Katzourakis A."/>
            <person name="Burkitt-Gray L."/>
            <person name="Ray D.A."/>
            <person name="Sullivan K.A.M."/>
            <person name="Roscito J.G."/>
            <person name="Kirilenko B.M."/>
            <person name="Davalos L.M."/>
            <person name="Corthals A.P."/>
            <person name="Power M.L."/>
            <person name="Jones G."/>
            <person name="Ransome R.D."/>
            <person name="Dechmann D.K.N."/>
            <person name="Locatelli A.G."/>
            <person name="Puechmaille S.J."/>
            <person name="Fedrigo O."/>
            <person name="Jarvis E.D."/>
            <person name="Hiller M."/>
            <person name="Vernes S.C."/>
            <person name="Myers E.W."/>
            <person name="Teeling E.C."/>
        </authorList>
    </citation>
    <scope>NUCLEOTIDE SEQUENCE [LARGE SCALE GENOMIC DNA]</scope>
    <source>
        <strain evidence="1">MMolMol1</strain>
        <tissue evidence="1">Muscle</tissue>
    </source>
</reference>